<dbReference type="Pfam" id="PF14253">
    <property type="entry name" value="AbiH"/>
    <property type="match status" value="1"/>
</dbReference>
<reference evidence="1 2" key="1">
    <citation type="submission" date="2019-11" db="EMBL/GenBank/DDBJ databases">
        <title>Gracilibacillus salitolerans sp. nov., a moderate halophile isolated from a saline soil in northwest China.</title>
        <authorList>
            <person name="Gan L."/>
        </authorList>
    </citation>
    <scope>NUCLEOTIDE SEQUENCE [LARGE SCALE GENOMIC DNA]</scope>
    <source>
        <strain evidence="1 2">SCU50</strain>
    </source>
</reference>
<gene>
    <name evidence="1" type="ORF">GI584_23440</name>
</gene>
<dbReference type="AlphaFoldDB" id="A0A5Q2TS18"/>
<sequence length="90" mass="10575">MDATVQIKNYFKEWIDNITVIGIELKADFKDLIDNSNRLFLLFNYALTLEGTYYVENICYIHGMQDSDILFGHGNDDDYIDYYLTLTTLE</sequence>
<organism evidence="1 2">
    <name type="scientific">Gracilibacillus salitolerans</name>
    <dbReference type="NCBI Taxonomy" id="2663022"/>
    <lineage>
        <taxon>Bacteria</taxon>
        <taxon>Bacillati</taxon>
        <taxon>Bacillota</taxon>
        <taxon>Bacilli</taxon>
        <taxon>Bacillales</taxon>
        <taxon>Bacillaceae</taxon>
        <taxon>Gracilibacillus</taxon>
    </lineage>
</organism>
<accession>A0A5Q2TS18</accession>
<evidence type="ECO:0000313" key="2">
    <source>
        <dbReference type="Proteomes" id="UP000339690"/>
    </source>
</evidence>
<proteinExistence type="predicted"/>
<dbReference type="Proteomes" id="UP000339690">
    <property type="component" value="Chromosome"/>
</dbReference>
<dbReference type="EMBL" id="CP045915">
    <property type="protein sequence ID" value="QGH36823.1"/>
    <property type="molecule type" value="Genomic_DNA"/>
</dbReference>
<evidence type="ECO:0000313" key="1">
    <source>
        <dbReference type="EMBL" id="QGH36823.1"/>
    </source>
</evidence>
<protein>
    <submittedName>
        <fullName evidence="1">Uncharacterized protein</fullName>
    </submittedName>
</protein>
<keyword evidence="2" id="KW-1185">Reference proteome</keyword>
<dbReference type="InterPro" id="IPR025935">
    <property type="entry name" value="AbiH"/>
</dbReference>
<dbReference type="KEGG" id="grc:GI584_23440"/>
<name>A0A5Q2TS18_9BACI</name>